<name>U1L976_9MICO</name>
<dbReference type="OrthoDB" id="5080562at2"/>
<organism evidence="1 2">
    <name type="scientific">Agrococcus pavilionensis RW1</name>
    <dbReference type="NCBI Taxonomy" id="1330458"/>
    <lineage>
        <taxon>Bacteria</taxon>
        <taxon>Bacillati</taxon>
        <taxon>Actinomycetota</taxon>
        <taxon>Actinomycetes</taxon>
        <taxon>Micrococcales</taxon>
        <taxon>Microbacteriaceae</taxon>
        <taxon>Agrococcus</taxon>
    </lineage>
</organism>
<protein>
    <recommendedName>
        <fullName evidence="3">DUF3168 domain-containing protein</fullName>
    </recommendedName>
</protein>
<reference evidence="1 2" key="1">
    <citation type="journal article" date="2013" name="Genome Announc.">
        <title>First draft genome sequence from a member of the genus agrococcus, isolated from modern microbialites.</title>
        <authorList>
            <person name="White R.A.III."/>
            <person name="Grassa C.J."/>
            <person name="Suttle C.A."/>
        </authorList>
    </citation>
    <scope>NUCLEOTIDE SEQUENCE [LARGE SCALE GENOMIC DNA]</scope>
    <source>
        <strain evidence="1 2">RW1</strain>
    </source>
</reference>
<dbReference type="AlphaFoldDB" id="U1L976"/>
<gene>
    <name evidence="1" type="ORF">L332_03610</name>
</gene>
<keyword evidence="2" id="KW-1185">Reference proteome</keyword>
<evidence type="ECO:0000313" key="2">
    <source>
        <dbReference type="Proteomes" id="UP000016462"/>
    </source>
</evidence>
<evidence type="ECO:0000313" key="1">
    <source>
        <dbReference type="EMBL" id="ERG63538.1"/>
    </source>
</evidence>
<dbReference type="Pfam" id="PF12691">
    <property type="entry name" value="Phage_tail_terminator_6"/>
    <property type="match status" value="1"/>
</dbReference>
<comment type="caution">
    <text evidence="1">The sequence shown here is derived from an EMBL/GenBank/DDBJ whole genome shotgun (WGS) entry which is preliminary data.</text>
</comment>
<evidence type="ECO:0008006" key="3">
    <source>
        <dbReference type="Google" id="ProtNLM"/>
    </source>
</evidence>
<dbReference type="InterPro" id="IPR024411">
    <property type="entry name" value="Tail_terminator_phage"/>
</dbReference>
<dbReference type="Proteomes" id="UP000016462">
    <property type="component" value="Unassembled WGS sequence"/>
</dbReference>
<sequence>MIGDVELTTILCSEIGALEGRQWGGAGTYPESVVGVFYGRIESSPDRAVGVAVYDTADDARDYVRARRVQVRSRGARDDPAGADALADEHVPLLVGLSRHRGLLHVEWLSSARLGADDNGREERTDNFLITLDNEEAS</sequence>
<dbReference type="RefSeq" id="WP_021011288.1">
    <property type="nucleotide sequence ID" value="NZ_ASHR01000031.1"/>
</dbReference>
<accession>U1L976</accession>
<dbReference type="EMBL" id="ASHR01000031">
    <property type="protein sequence ID" value="ERG63538.1"/>
    <property type="molecule type" value="Genomic_DNA"/>
</dbReference>
<proteinExistence type="predicted"/>